<dbReference type="PROSITE" id="PS50302">
    <property type="entry name" value="PUM"/>
    <property type="match status" value="8"/>
</dbReference>
<dbReference type="InterPro" id="IPR033712">
    <property type="entry name" value="Pumilio_RNA-bd"/>
</dbReference>
<dbReference type="RefSeq" id="XP_022138974.1">
    <property type="nucleotide sequence ID" value="XM_022283282.1"/>
</dbReference>
<dbReference type="Gene3D" id="1.25.10.10">
    <property type="entry name" value="Leucine-rich Repeat Variant"/>
    <property type="match status" value="1"/>
</dbReference>
<dbReference type="InterPro" id="IPR012940">
    <property type="entry name" value="NABP"/>
</dbReference>
<evidence type="ECO:0000313" key="12">
    <source>
        <dbReference type="RefSeq" id="XP_022138975.1"/>
    </source>
</evidence>
<gene>
    <name evidence="11 12" type="primary">LOC111010022</name>
</gene>
<dbReference type="CDD" id="cd07920">
    <property type="entry name" value="Pumilio"/>
    <property type="match status" value="1"/>
</dbReference>
<dbReference type="FunFam" id="1.25.10.10:FF:000004">
    <property type="entry name" value="Pumilio homolog 1 isoform 2"/>
    <property type="match status" value="1"/>
</dbReference>
<feature type="compositionally biased region" description="Polar residues" evidence="8">
    <location>
        <begin position="302"/>
        <end position="323"/>
    </location>
</feature>
<feature type="repeat" description="Pumilio" evidence="7">
    <location>
        <begin position="839"/>
        <end position="874"/>
    </location>
</feature>
<evidence type="ECO:0000256" key="7">
    <source>
        <dbReference type="PROSITE-ProRule" id="PRU00317"/>
    </source>
</evidence>
<evidence type="ECO:0000256" key="1">
    <source>
        <dbReference type="ARBA" id="ARBA00004496"/>
    </source>
</evidence>
<evidence type="ECO:0000313" key="11">
    <source>
        <dbReference type="RefSeq" id="XP_022138974.1"/>
    </source>
</evidence>
<protein>
    <submittedName>
        <fullName evidence="11 12">Pumilio homolog 4 isoform X1</fullName>
    </submittedName>
</protein>
<organism evidence="10 11">
    <name type="scientific">Momordica charantia</name>
    <name type="common">Bitter gourd</name>
    <name type="synonym">Balsam pear</name>
    <dbReference type="NCBI Taxonomy" id="3673"/>
    <lineage>
        <taxon>Eukaryota</taxon>
        <taxon>Viridiplantae</taxon>
        <taxon>Streptophyta</taxon>
        <taxon>Embryophyta</taxon>
        <taxon>Tracheophyta</taxon>
        <taxon>Spermatophyta</taxon>
        <taxon>Magnoliopsida</taxon>
        <taxon>eudicotyledons</taxon>
        <taxon>Gunneridae</taxon>
        <taxon>Pentapetalae</taxon>
        <taxon>rosids</taxon>
        <taxon>fabids</taxon>
        <taxon>Cucurbitales</taxon>
        <taxon>Cucurbitaceae</taxon>
        <taxon>Momordiceae</taxon>
        <taxon>Momordica</taxon>
    </lineage>
</organism>
<feature type="repeat" description="Pumilio" evidence="7">
    <location>
        <begin position="911"/>
        <end position="952"/>
    </location>
</feature>
<dbReference type="PANTHER" id="PTHR12537:SF12">
    <property type="entry name" value="MATERNAL PROTEIN PUMILIO"/>
    <property type="match status" value="1"/>
</dbReference>
<dbReference type="GO" id="GO:0003729">
    <property type="term" value="F:mRNA binding"/>
    <property type="evidence" value="ECO:0007669"/>
    <property type="project" value="UniProtKB-ARBA"/>
</dbReference>
<dbReference type="GO" id="GO:0005737">
    <property type="term" value="C:cytoplasm"/>
    <property type="evidence" value="ECO:0007669"/>
    <property type="project" value="UniProtKB-SubCell"/>
</dbReference>
<accession>A0A6J1CBK8</accession>
<feature type="repeat" description="Pumilio" evidence="7">
    <location>
        <begin position="875"/>
        <end position="910"/>
    </location>
</feature>
<evidence type="ECO:0000259" key="9">
    <source>
        <dbReference type="PROSITE" id="PS50303"/>
    </source>
</evidence>
<feature type="repeat" description="Pumilio" evidence="7">
    <location>
        <begin position="730"/>
        <end position="765"/>
    </location>
</feature>
<dbReference type="Pfam" id="PF00806">
    <property type="entry name" value="PUF"/>
    <property type="match status" value="8"/>
</dbReference>
<dbReference type="RefSeq" id="XP_022138975.1">
    <property type="nucleotide sequence ID" value="XM_022283283.1"/>
</dbReference>
<evidence type="ECO:0000256" key="5">
    <source>
        <dbReference type="ARBA" id="ARBA00022884"/>
    </source>
</evidence>
<keyword evidence="2" id="KW-0963">Cytoplasm</keyword>
<reference evidence="11 12" key="1">
    <citation type="submission" date="2025-04" db="UniProtKB">
        <authorList>
            <consortium name="RefSeq"/>
        </authorList>
    </citation>
    <scope>IDENTIFICATION</scope>
    <source>
        <strain evidence="11 12">OHB3-1</strain>
    </source>
</reference>
<dbReference type="PANTHER" id="PTHR12537">
    <property type="entry name" value="RNA BINDING PROTEIN PUMILIO-RELATED"/>
    <property type="match status" value="1"/>
</dbReference>
<dbReference type="SUPFAM" id="SSF48371">
    <property type="entry name" value="ARM repeat"/>
    <property type="match status" value="1"/>
</dbReference>
<feature type="region of interest" description="Disordered" evidence="8">
    <location>
        <begin position="430"/>
        <end position="468"/>
    </location>
</feature>
<evidence type="ECO:0000256" key="8">
    <source>
        <dbReference type="SAM" id="MobiDB-lite"/>
    </source>
</evidence>
<evidence type="ECO:0000313" key="10">
    <source>
        <dbReference type="Proteomes" id="UP000504603"/>
    </source>
</evidence>
<keyword evidence="10" id="KW-1185">Reference proteome</keyword>
<evidence type="ECO:0000256" key="2">
    <source>
        <dbReference type="ARBA" id="ARBA00022490"/>
    </source>
</evidence>
<dbReference type="InterPro" id="IPR011989">
    <property type="entry name" value="ARM-like"/>
</dbReference>
<evidence type="ECO:0000256" key="6">
    <source>
        <dbReference type="ARBA" id="ARBA00055193"/>
    </source>
</evidence>
<dbReference type="OrthoDB" id="668540at2759"/>
<dbReference type="SMART" id="SM00025">
    <property type="entry name" value="Pumilio"/>
    <property type="match status" value="8"/>
</dbReference>
<sequence>MASGSNTDMLSIPNEGHQVPIGNFEDNLRTELELLLRENSNHSATGRDGDLNIYRSGSAPPTVEGSLSAVGSLFTSSYFNEFNAKGSNNDRVLSEDEIRSHPDYLSYYYSNDYINPRLPPPLVSKEDWRVAQRFQGSGSSSGRHGDWNWKKLGDGNTSPSLFSMQPGPSVQRAEKINSNVTEFGDANGKNLSRKALSEWHDRGRDGLVGSYSNGLGARRKSFANIVQEGLGESASLSGQLSRPASHNSFGDVDTMGIADIKPPGLCNGVGPIEDLHNSGPPGFVGVQSHNKAMSHSFLNPNCSPLSRSTTPEPQLVGRSSSSGLPPVGSRVFPVEKKNITLSKVQNGHSAGFTELPDISGLHLSAIRPEDGVNGVQSQLQLDLGEQSNFLINMSNGIHTRARPEFSDKKLSKPSDYIDLARTSGIVMNPRAPTMSSHDHVNFPKRTSSSTSLYSKANSSGFGSKEGPTRHLLNANVQSVDLAGYTSGDLAMNMNHSSAVNGYAASDHIKLSSGSSDRAIHAGSCLQPHNYFDISRGDLHGLRNAYLEALLAQQKQHYELSLSGKSSAYNHRLYANPPYGTGIPYLADQVLDSGLSSVGHGGAMLHNERLLRFNSTMRNSIGAHGSWQPDIGNNADRSFPSTLLDEFKSNKTRSFELSDIVDHVIEFSMDQYGSRFIQQKLETANVEEKTKIFPEIIPHARTLMTDVFGNYVIQKFFEHGTEIQRKELADQLSEHVLPLSLQMYGCRVIQKALEVVDLDQQTQMVAELDGSVMKCVRDQNGNHVIQKCIECVPQDRIQFIISAFYGQVLALSTHPYGCRVIQRVLEHCDDVNTQQIIMDEIMQSVCLLSQDQYGNYVIQHVLEFGKPHERSAIINKLAGQIVKMSQQKFASNVVEKCLTFGSPEERQLLINEILGSTDENEPLQAMMKDPFGNYVVQKVLESCDDQSLELILSRIRVHLNSLKRYTYGKHIVSRVEKLITTGGERHYFFIFMPVLDCFVSVVATHHDKLVHDLQKGELDSRRLHSPRPRAVCPLSTSHQKEFLFFFFLLQIREWKCRGVIFQLTGYSYFVNKQENDESPRYRTRQGRARRVHVNENNKIGERICIFCVPHFLGTSLQVERSSIFNVKPKPKCKRLKK</sequence>
<feature type="region of interest" description="Disordered" evidence="8">
    <location>
        <begin position="302"/>
        <end position="329"/>
    </location>
</feature>
<comment type="function">
    <text evidence="6">Sequence-specific RNA-binding protein that regulates translation and mRNA stability by binding the 3'-UTR of target mRNAs. Binds the APUM-binding elements (APBEs) in the 3'-UTR mRNA sequence of CLV1, PNH, WUS and FAS2.</text>
</comment>
<dbReference type="InterPro" id="IPR001313">
    <property type="entry name" value="Pumilio_RNA-bd_rpt"/>
</dbReference>
<keyword evidence="3" id="KW-0677">Repeat</keyword>
<feature type="repeat" description="Pumilio" evidence="7">
    <location>
        <begin position="658"/>
        <end position="693"/>
    </location>
</feature>
<feature type="repeat" description="Pumilio" evidence="7">
    <location>
        <begin position="802"/>
        <end position="838"/>
    </location>
</feature>
<keyword evidence="5" id="KW-0694">RNA-binding</keyword>
<feature type="domain" description="PUM-HD" evidence="9">
    <location>
        <begin position="638"/>
        <end position="978"/>
    </location>
</feature>
<dbReference type="InterPro" id="IPR016024">
    <property type="entry name" value="ARM-type_fold"/>
</dbReference>
<name>A0A6J1CBK8_MOMCH</name>
<dbReference type="InterPro" id="IPR033133">
    <property type="entry name" value="PUM-HD"/>
</dbReference>
<dbReference type="KEGG" id="mcha:111010022"/>
<comment type="subcellular location">
    <subcellularLocation>
        <location evidence="1">Cytoplasm</location>
    </subcellularLocation>
</comment>
<dbReference type="GO" id="GO:0006417">
    <property type="term" value="P:regulation of translation"/>
    <property type="evidence" value="ECO:0007669"/>
    <property type="project" value="UniProtKB-KW"/>
</dbReference>
<feature type="repeat" description="Pumilio" evidence="7">
    <location>
        <begin position="694"/>
        <end position="729"/>
    </location>
</feature>
<evidence type="ECO:0000256" key="3">
    <source>
        <dbReference type="ARBA" id="ARBA00022737"/>
    </source>
</evidence>
<dbReference type="Pfam" id="PF07990">
    <property type="entry name" value="NABP"/>
    <property type="match status" value="2"/>
</dbReference>
<dbReference type="GeneID" id="111010022"/>
<feature type="compositionally biased region" description="Polar residues" evidence="8">
    <location>
        <begin position="444"/>
        <end position="461"/>
    </location>
</feature>
<evidence type="ECO:0000256" key="4">
    <source>
        <dbReference type="ARBA" id="ARBA00022845"/>
    </source>
</evidence>
<feature type="repeat" description="Pumilio" evidence="7">
    <location>
        <begin position="766"/>
        <end position="801"/>
    </location>
</feature>
<dbReference type="PROSITE" id="PS50303">
    <property type="entry name" value="PUM_HD"/>
    <property type="match status" value="1"/>
</dbReference>
<dbReference type="Proteomes" id="UP000504603">
    <property type="component" value="Unplaced"/>
</dbReference>
<dbReference type="AlphaFoldDB" id="A0A6J1CBK8"/>
<keyword evidence="4" id="KW-0810">Translation regulation</keyword>
<proteinExistence type="predicted"/>